<evidence type="ECO:0000259" key="11">
    <source>
        <dbReference type="PROSITE" id="PS00907"/>
    </source>
</evidence>
<comment type="similarity">
    <text evidence="2 7 9">Belongs to the uroporphyrinogen decarboxylase family.</text>
</comment>
<dbReference type="InterPro" id="IPR006361">
    <property type="entry name" value="Uroporphyrinogen_deCO2ase_HemE"/>
</dbReference>
<evidence type="ECO:0000256" key="7">
    <source>
        <dbReference type="HAMAP-Rule" id="MF_00218"/>
    </source>
</evidence>
<dbReference type="SUPFAM" id="SSF51726">
    <property type="entry name" value="UROD/MetE-like"/>
    <property type="match status" value="1"/>
</dbReference>
<dbReference type="PROSITE" id="PS00906">
    <property type="entry name" value="UROD_1"/>
    <property type="match status" value="1"/>
</dbReference>
<evidence type="ECO:0000256" key="2">
    <source>
        <dbReference type="ARBA" id="ARBA00009935"/>
    </source>
</evidence>
<proteinExistence type="inferred from homology"/>
<evidence type="ECO:0000256" key="4">
    <source>
        <dbReference type="ARBA" id="ARBA00022793"/>
    </source>
</evidence>
<dbReference type="PROSITE" id="PS00907">
    <property type="entry name" value="UROD_2"/>
    <property type="match status" value="1"/>
</dbReference>
<comment type="subcellular location">
    <subcellularLocation>
        <location evidence="7">Cytoplasm</location>
    </subcellularLocation>
</comment>
<feature type="domain" description="Uroporphyrinogen decarboxylase (URO-D)" evidence="10">
    <location>
        <begin position="21"/>
        <end position="30"/>
    </location>
</feature>
<sequence length="341" mass="38104">MQLKNDLLLRAAKGEPVERTPVWLMRQAGRILPEYRAVRESVSGFIELAQTPELAAEVTIQPVDILDVDAAIIFSDILVIPEAMGLPYEMQEKRGPWFPETVKTPADLKKLRIADGVDDLHYVMEAIRITKKALHGRVPLIGFAGAPWTIFAYMVEGSGSKTFSKSRAMLYTEPEFSHQLLQMITDSTINYLKGQIQAGADLVQIFDSWAGILPPDHYREFSLRYISQICEAITQVPKTVFAKGAFFARKEMAALACETIGLDWNMGIAESREMIGPNKTLQGNLDPAALYGSARQVEAATKAMMDQFRGSRHIANLGHGVYPDIDPEKVKVFIQTVKEYR</sequence>
<comment type="function">
    <text evidence="7">Catalyzes the decarboxylation of four acetate groups of uroporphyrinogen-III to yield coproporphyrinogen-III.</text>
</comment>
<evidence type="ECO:0000256" key="9">
    <source>
        <dbReference type="RuleBase" id="RU004169"/>
    </source>
</evidence>
<evidence type="ECO:0000256" key="5">
    <source>
        <dbReference type="ARBA" id="ARBA00023239"/>
    </source>
</evidence>
<dbReference type="InterPro" id="IPR038071">
    <property type="entry name" value="UROD/MetE-like_sf"/>
</dbReference>
<evidence type="ECO:0000313" key="13">
    <source>
        <dbReference type="Proteomes" id="UP001201449"/>
    </source>
</evidence>
<evidence type="ECO:0000259" key="10">
    <source>
        <dbReference type="PROSITE" id="PS00906"/>
    </source>
</evidence>
<dbReference type="Pfam" id="PF01208">
    <property type="entry name" value="URO-D"/>
    <property type="match status" value="1"/>
</dbReference>
<dbReference type="NCBIfam" id="TIGR01464">
    <property type="entry name" value="hemE"/>
    <property type="match status" value="1"/>
</dbReference>
<evidence type="ECO:0000256" key="8">
    <source>
        <dbReference type="RuleBase" id="RU000554"/>
    </source>
</evidence>
<feature type="binding site" evidence="7">
    <location>
        <position position="76"/>
    </location>
    <ligand>
        <name>substrate</name>
    </ligand>
</feature>
<dbReference type="GO" id="GO:0004853">
    <property type="term" value="F:uroporphyrinogen decarboxylase activity"/>
    <property type="evidence" value="ECO:0007669"/>
    <property type="project" value="UniProtKB-EC"/>
</dbReference>
<dbReference type="PANTHER" id="PTHR21091">
    <property type="entry name" value="METHYLTETRAHYDROFOLATE:HOMOCYSTEINE METHYLTRANSFERASE RELATED"/>
    <property type="match status" value="1"/>
</dbReference>
<comment type="catalytic activity">
    <reaction evidence="7 8">
        <text>uroporphyrinogen III + 4 H(+) = coproporphyrinogen III + 4 CO2</text>
        <dbReference type="Rhea" id="RHEA:19865"/>
        <dbReference type="ChEBI" id="CHEBI:15378"/>
        <dbReference type="ChEBI" id="CHEBI:16526"/>
        <dbReference type="ChEBI" id="CHEBI:57308"/>
        <dbReference type="ChEBI" id="CHEBI:57309"/>
        <dbReference type="EC" id="4.1.1.37"/>
    </reaction>
</comment>
<dbReference type="HAMAP" id="MF_00218">
    <property type="entry name" value="URO_D"/>
    <property type="match status" value="1"/>
</dbReference>
<accession>A0ABS9BYL1</accession>
<dbReference type="RefSeq" id="WP_234862610.1">
    <property type="nucleotide sequence ID" value="NZ_JAKEVZ010000015.1"/>
</dbReference>
<feature type="binding site" evidence="7">
    <location>
        <position position="319"/>
    </location>
    <ligand>
        <name>substrate</name>
    </ligand>
</feature>
<dbReference type="PANTHER" id="PTHR21091:SF169">
    <property type="entry name" value="UROPORPHYRINOGEN DECARBOXYLASE"/>
    <property type="match status" value="1"/>
</dbReference>
<comment type="subunit">
    <text evidence="7">Homodimer.</text>
</comment>
<keyword evidence="5 7" id="KW-0456">Lyase</keyword>
<organism evidence="12 13">
    <name type="scientific">Mariniradius sediminis</name>
    <dbReference type="NCBI Taxonomy" id="2909237"/>
    <lineage>
        <taxon>Bacteria</taxon>
        <taxon>Pseudomonadati</taxon>
        <taxon>Bacteroidota</taxon>
        <taxon>Cytophagia</taxon>
        <taxon>Cytophagales</taxon>
        <taxon>Cyclobacteriaceae</taxon>
        <taxon>Mariniradius</taxon>
    </lineage>
</organism>
<feature type="site" description="Transition state stabilizer" evidence="7">
    <location>
        <position position="76"/>
    </location>
</feature>
<comment type="caution">
    <text evidence="12">The sequence shown here is derived from an EMBL/GenBank/DDBJ whole genome shotgun (WGS) entry which is preliminary data.</text>
</comment>
<evidence type="ECO:0000313" key="12">
    <source>
        <dbReference type="EMBL" id="MCF1752760.1"/>
    </source>
</evidence>
<dbReference type="Proteomes" id="UP001201449">
    <property type="component" value="Unassembled WGS sequence"/>
</dbReference>
<evidence type="ECO:0000256" key="3">
    <source>
        <dbReference type="ARBA" id="ARBA00012288"/>
    </source>
</evidence>
<keyword evidence="13" id="KW-1185">Reference proteome</keyword>
<reference evidence="12 13" key="1">
    <citation type="submission" date="2022-01" db="EMBL/GenBank/DDBJ databases">
        <title>Mariniradius saccharolyticus sp. nov., isolated from sediment of a river.</title>
        <authorList>
            <person name="Liu H."/>
        </authorList>
    </citation>
    <scope>NUCLEOTIDE SEQUENCE [LARGE SCALE GENOMIC DNA]</scope>
    <source>
        <strain evidence="12 13">RY-2</strain>
    </source>
</reference>
<gene>
    <name evidence="7 12" type="primary">hemE</name>
    <name evidence="12" type="ORF">L0U89_17005</name>
</gene>
<evidence type="ECO:0000256" key="1">
    <source>
        <dbReference type="ARBA" id="ARBA00004804"/>
    </source>
</evidence>
<dbReference type="EC" id="4.1.1.37" evidence="3 7"/>
<evidence type="ECO:0000256" key="6">
    <source>
        <dbReference type="ARBA" id="ARBA00023244"/>
    </source>
</evidence>
<feature type="binding site" evidence="7">
    <location>
        <position position="153"/>
    </location>
    <ligand>
        <name>substrate</name>
    </ligand>
</feature>
<feature type="domain" description="Uroporphyrinogen decarboxylase (URO-D)" evidence="11">
    <location>
        <begin position="141"/>
        <end position="157"/>
    </location>
</feature>
<feature type="binding site" evidence="7">
    <location>
        <begin position="26"/>
        <end position="30"/>
    </location>
    <ligand>
        <name>substrate</name>
    </ligand>
</feature>
<comment type="caution">
    <text evidence="7">Lacks conserved residue(s) required for the propagation of feature annotation.</text>
</comment>
<feature type="binding site" evidence="7">
    <location>
        <position position="208"/>
    </location>
    <ligand>
        <name>substrate</name>
    </ligand>
</feature>
<name>A0ABS9BYL1_9BACT</name>
<comment type="pathway">
    <text evidence="1 7 8">Porphyrin-containing compound metabolism; protoporphyrin-IX biosynthesis; coproporphyrinogen-III from 5-aminolevulinate: step 4/4.</text>
</comment>
<dbReference type="CDD" id="cd00717">
    <property type="entry name" value="URO-D"/>
    <property type="match status" value="1"/>
</dbReference>
<dbReference type="Gene3D" id="3.20.20.210">
    <property type="match status" value="1"/>
</dbReference>
<keyword evidence="7" id="KW-0963">Cytoplasm</keyword>
<keyword evidence="6 7" id="KW-0627">Porphyrin biosynthesis</keyword>
<keyword evidence="4 7" id="KW-0210">Decarboxylase</keyword>
<protein>
    <recommendedName>
        <fullName evidence="3 7">Uroporphyrinogen decarboxylase</fullName>
        <shortName evidence="7">UPD</shortName>
        <shortName evidence="7">URO-D</shortName>
        <ecNumber evidence="3 7">4.1.1.37</ecNumber>
    </recommendedName>
</protein>
<dbReference type="InterPro" id="IPR000257">
    <property type="entry name" value="Uroporphyrinogen_deCOase"/>
</dbReference>
<dbReference type="EMBL" id="JAKEVZ010000015">
    <property type="protein sequence ID" value="MCF1752760.1"/>
    <property type="molecule type" value="Genomic_DNA"/>
</dbReference>